<name>A0AAD5UM56_9FUNG</name>
<evidence type="ECO:0000256" key="1">
    <source>
        <dbReference type="ARBA" id="ARBA00007447"/>
    </source>
</evidence>
<feature type="active site" evidence="2">
    <location>
        <position position="286"/>
    </location>
</feature>
<dbReference type="CDD" id="cd05471">
    <property type="entry name" value="pepsin_like"/>
    <property type="match status" value="1"/>
</dbReference>
<proteinExistence type="inferred from homology"/>
<dbReference type="SUPFAM" id="SSF50630">
    <property type="entry name" value="Acid proteases"/>
    <property type="match status" value="1"/>
</dbReference>
<dbReference type="InterPro" id="IPR034164">
    <property type="entry name" value="Pepsin-like_dom"/>
</dbReference>
<dbReference type="Gene3D" id="2.40.70.10">
    <property type="entry name" value="Acid Proteases"/>
    <property type="match status" value="2"/>
</dbReference>
<dbReference type="InterPro" id="IPR021109">
    <property type="entry name" value="Peptidase_aspartic_dom_sf"/>
</dbReference>
<evidence type="ECO:0000313" key="6">
    <source>
        <dbReference type="Proteomes" id="UP001210925"/>
    </source>
</evidence>
<dbReference type="Pfam" id="PF00026">
    <property type="entry name" value="Asp"/>
    <property type="match status" value="1"/>
</dbReference>
<protein>
    <recommendedName>
        <fullName evidence="4">Peptidase A1 domain-containing protein</fullName>
    </recommendedName>
</protein>
<dbReference type="AlphaFoldDB" id="A0AAD5UM56"/>
<keyword evidence="6" id="KW-1185">Reference proteome</keyword>
<evidence type="ECO:0000256" key="2">
    <source>
        <dbReference type="PIRSR" id="PIRSR601461-1"/>
    </source>
</evidence>
<feature type="disulfide bond" evidence="3">
    <location>
        <begin position="322"/>
        <end position="356"/>
    </location>
</feature>
<feature type="domain" description="Peptidase A1" evidence="4">
    <location>
        <begin position="75"/>
        <end position="396"/>
    </location>
</feature>
<dbReference type="GO" id="GO:0004190">
    <property type="term" value="F:aspartic-type endopeptidase activity"/>
    <property type="evidence" value="ECO:0007669"/>
    <property type="project" value="InterPro"/>
</dbReference>
<evidence type="ECO:0000313" key="5">
    <source>
        <dbReference type="EMBL" id="KAJ3261679.1"/>
    </source>
</evidence>
<dbReference type="InterPro" id="IPR033121">
    <property type="entry name" value="PEPTIDASE_A1"/>
</dbReference>
<dbReference type="PRINTS" id="PR00792">
    <property type="entry name" value="PEPSIN"/>
</dbReference>
<sequence length="401" mass="42250">MLVLPLLAAAAPAQKQYKVPITRTRDASLSLRENILVGLEHTVNKIVNSPFSSKLAGVSVSPSDAAVGNLQNALYTGQITVGQNQQQFNVQLDTGSSDLWLVGTSCQDSGDSSCQMGNQLDTSDPAVSDLHQQFNITYLDQSTAQCEIYSAPVTMGGLTANSLPIGAAFYMQGFGTGQKYDGLLGLGFDSLSEISNTTKQSASFFDKLGFSKDQSLFGMYLSNSADGDNGEIALGGVDSAKFSGNLNYVPVISDYFWAFNSTGMTFSVGSGQPQDATGGVHGAIPDSGTTLLMLENSVAAAINKQIGATLDRSSPTVYDIPCSVAKRGKPIKFTVNGQTYSIPPSIYVVNEGNGQCISGIIGGADRSKGVPILFGDVFMRSVYTVFDKGNKRIGFAPAVHN</sequence>
<dbReference type="InterPro" id="IPR001461">
    <property type="entry name" value="Aspartic_peptidase_A1"/>
</dbReference>
<dbReference type="EMBL" id="JADGKB010000004">
    <property type="protein sequence ID" value="KAJ3261679.1"/>
    <property type="molecule type" value="Genomic_DNA"/>
</dbReference>
<feature type="active site" evidence="2">
    <location>
        <position position="93"/>
    </location>
</feature>
<evidence type="ECO:0000256" key="3">
    <source>
        <dbReference type="PIRSR" id="PIRSR601461-2"/>
    </source>
</evidence>
<gene>
    <name evidence="5" type="ORF">HK103_004630</name>
</gene>
<comment type="caution">
    <text evidence="5">The sequence shown here is derived from an EMBL/GenBank/DDBJ whole genome shotgun (WGS) entry which is preliminary data.</text>
</comment>
<feature type="disulfide bond" evidence="3">
    <location>
        <begin position="106"/>
        <end position="114"/>
    </location>
</feature>
<dbReference type="GO" id="GO:0006508">
    <property type="term" value="P:proteolysis"/>
    <property type="evidence" value="ECO:0007669"/>
    <property type="project" value="InterPro"/>
</dbReference>
<accession>A0AAD5UM56</accession>
<comment type="similarity">
    <text evidence="1">Belongs to the peptidase A1 family.</text>
</comment>
<dbReference type="PANTHER" id="PTHR47966:SF51">
    <property type="entry name" value="BETA-SITE APP-CLEAVING ENZYME, ISOFORM A-RELATED"/>
    <property type="match status" value="1"/>
</dbReference>
<evidence type="ECO:0000259" key="4">
    <source>
        <dbReference type="PROSITE" id="PS51767"/>
    </source>
</evidence>
<keyword evidence="3" id="KW-1015">Disulfide bond</keyword>
<reference evidence="5" key="1">
    <citation type="submission" date="2020-05" db="EMBL/GenBank/DDBJ databases">
        <title>Phylogenomic resolution of chytrid fungi.</title>
        <authorList>
            <person name="Stajich J.E."/>
            <person name="Amses K."/>
            <person name="Simmons R."/>
            <person name="Seto K."/>
            <person name="Myers J."/>
            <person name="Bonds A."/>
            <person name="Quandt C.A."/>
            <person name="Barry K."/>
            <person name="Liu P."/>
            <person name="Grigoriev I."/>
            <person name="Longcore J.E."/>
            <person name="James T.Y."/>
        </authorList>
    </citation>
    <scope>NUCLEOTIDE SEQUENCE</scope>
    <source>
        <strain evidence="5">PLAUS21</strain>
    </source>
</reference>
<dbReference type="PROSITE" id="PS51767">
    <property type="entry name" value="PEPTIDASE_A1"/>
    <property type="match status" value="1"/>
</dbReference>
<dbReference type="Proteomes" id="UP001210925">
    <property type="component" value="Unassembled WGS sequence"/>
</dbReference>
<dbReference type="PANTHER" id="PTHR47966">
    <property type="entry name" value="BETA-SITE APP-CLEAVING ENZYME, ISOFORM A-RELATED"/>
    <property type="match status" value="1"/>
</dbReference>
<organism evidence="5 6">
    <name type="scientific">Boothiomyces macroporosus</name>
    <dbReference type="NCBI Taxonomy" id="261099"/>
    <lineage>
        <taxon>Eukaryota</taxon>
        <taxon>Fungi</taxon>
        <taxon>Fungi incertae sedis</taxon>
        <taxon>Chytridiomycota</taxon>
        <taxon>Chytridiomycota incertae sedis</taxon>
        <taxon>Chytridiomycetes</taxon>
        <taxon>Rhizophydiales</taxon>
        <taxon>Terramycetaceae</taxon>
        <taxon>Boothiomyces</taxon>
    </lineage>
</organism>